<organism evidence="7">
    <name type="scientific">Nippostrongylus brasiliensis</name>
    <name type="common">Rat hookworm</name>
    <dbReference type="NCBI Taxonomy" id="27835"/>
    <lineage>
        <taxon>Eukaryota</taxon>
        <taxon>Metazoa</taxon>
        <taxon>Ecdysozoa</taxon>
        <taxon>Nematoda</taxon>
        <taxon>Chromadorea</taxon>
        <taxon>Rhabditida</taxon>
        <taxon>Rhabditina</taxon>
        <taxon>Rhabditomorpha</taxon>
        <taxon>Strongyloidea</taxon>
        <taxon>Heligmosomidae</taxon>
        <taxon>Nippostrongylus</taxon>
    </lineage>
</organism>
<evidence type="ECO:0000256" key="4">
    <source>
        <dbReference type="ARBA" id="ARBA00022989"/>
    </source>
</evidence>
<dbReference type="Pfam" id="PF03567">
    <property type="entry name" value="Sulfotransfer_2"/>
    <property type="match status" value="1"/>
</dbReference>
<dbReference type="PANTHER" id="PTHR10926:SF23">
    <property type="entry name" value="CELL CYCLE CONTROL PROTEIN 50A"/>
    <property type="match status" value="1"/>
</dbReference>
<dbReference type="AlphaFoldDB" id="A0A0N4YH48"/>
<keyword evidence="4 6" id="KW-1133">Transmembrane helix</keyword>
<dbReference type="Pfam" id="PF03381">
    <property type="entry name" value="CDC50"/>
    <property type="match status" value="1"/>
</dbReference>
<keyword evidence="5 6" id="KW-0472">Membrane</keyword>
<dbReference type="InterPro" id="IPR005045">
    <property type="entry name" value="CDC50/LEM3_fam"/>
</dbReference>
<name>A0A0N4YH48_NIPBR</name>
<comment type="subcellular location">
    <subcellularLocation>
        <location evidence="1">Membrane</location>
    </subcellularLocation>
</comment>
<evidence type="ECO:0000256" key="1">
    <source>
        <dbReference type="ARBA" id="ARBA00004370"/>
    </source>
</evidence>
<accession>A0A0N4YH48</accession>
<dbReference type="InterPro" id="IPR005331">
    <property type="entry name" value="Sulfotransferase"/>
</dbReference>
<sequence>LLRFCGQQNSARSDVRQVLGPDVTQFAIVRDPVDRFLSGFADKCLKYCDFFDNYEIIKYRKGPEGSTYMADQLDSIFQRVGIPKAIREKIHSEVRGQLMLKDSDSDEVGWSCHARRHPEDTSESGKNKRAHKIGLEAANPSVVQAGDHGIQCASLDNNPRTALELVIKYTNCITSSGNSTEDLNEFSYPDGATQCHLSFSIPENYSGDVKFYYGLRRFYQNNQKYVESRNDRQLIGHLDEVSGCDPLDYVNGTNITYVPCGFIANSMFNDSFQLLLHGEHGGDVTVPFTTRNVVADVVRKKKFRNPVLTGNESLCDAFEGTARPPWWQTDICKLGAGVQGVGVGFENVDFMVWMQAAALPNFRKRYRNLDREVDGFQDGLPAGTYTLVINYITWKGGEKSFIITRESWAGSRSEFLAFAYIAVGVFLLLVSILFLVLYIRHRIHRKRAEAAS</sequence>
<reference evidence="7" key="1">
    <citation type="submission" date="2017-02" db="UniProtKB">
        <authorList>
            <consortium name="WormBaseParasite"/>
        </authorList>
    </citation>
    <scope>IDENTIFICATION</scope>
</reference>
<keyword evidence="3 6" id="KW-0812">Transmembrane</keyword>
<dbReference type="GO" id="GO:0005794">
    <property type="term" value="C:Golgi apparatus"/>
    <property type="evidence" value="ECO:0007669"/>
    <property type="project" value="TreeGrafter"/>
</dbReference>
<evidence type="ECO:0000256" key="3">
    <source>
        <dbReference type="ARBA" id="ARBA00022692"/>
    </source>
</evidence>
<proteinExistence type="inferred from homology"/>
<dbReference type="GO" id="GO:0005783">
    <property type="term" value="C:endoplasmic reticulum"/>
    <property type="evidence" value="ECO:0007669"/>
    <property type="project" value="TreeGrafter"/>
</dbReference>
<comment type="similarity">
    <text evidence="2">Belongs to the CDC50/LEM3 family.</text>
</comment>
<dbReference type="WBParaSite" id="NBR_0001616101-mRNA-1">
    <property type="protein sequence ID" value="NBR_0001616101-mRNA-1"/>
    <property type="gene ID" value="NBR_0001616101"/>
</dbReference>
<dbReference type="PANTHER" id="PTHR10926">
    <property type="entry name" value="CELL CYCLE CONTROL PROTEIN 50"/>
    <property type="match status" value="1"/>
</dbReference>
<evidence type="ECO:0000313" key="7">
    <source>
        <dbReference type="WBParaSite" id="NBR_0001616101-mRNA-1"/>
    </source>
</evidence>
<evidence type="ECO:0000256" key="6">
    <source>
        <dbReference type="SAM" id="Phobius"/>
    </source>
</evidence>
<dbReference type="GO" id="GO:0005886">
    <property type="term" value="C:plasma membrane"/>
    <property type="evidence" value="ECO:0007669"/>
    <property type="project" value="TreeGrafter"/>
</dbReference>
<feature type="transmembrane region" description="Helical" evidence="6">
    <location>
        <begin position="415"/>
        <end position="439"/>
    </location>
</feature>
<evidence type="ECO:0000256" key="2">
    <source>
        <dbReference type="ARBA" id="ARBA00009457"/>
    </source>
</evidence>
<dbReference type="GO" id="GO:0008146">
    <property type="term" value="F:sulfotransferase activity"/>
    <property type="evidence" value="ECO:0007669"/>
    <property type="project" value="InterPro"/>
</dbReference>
<protein>
    <submittedName>
        <fullName evidence="7">Sulfotransfer_1 domain-containing protein</fullName>
    </submittedName>
</protein>
<evidence type="ECO:0000256" key="5">
    <source>
        <dbReference type="ARBA" id="ARBA00023136"/>
    </source>
</evidence>